<feature type="transmembrane region" description="Helical" evidence="7">
    <location>
        <begin position="385"/>
        <end position="404"/>
    </location>
</feature>
<dbReference type="GO" id="GO:0022857">
    <property type="term" value="F:transmembrane transporter activity"/>
    <property type="evidence" value="ECO:0007669"/>
    <property type="project" value="InterPro"/>
</dbReference>
<evidence type="ECO:0000256" key="1">
    <source>
        <dbReference type="ARBA" id="ARBA00004141"/>
    </source>
</evidence>
<evidence type="ECO:0000256" key="6">
    <source>
        <dbReference type="SAM" id="MobiDB-lite"/>
    </source>
</evidence>
<feature type="region of interest" description="Disordered" evidence="6">
    <location>
        <begin position="1"/>
        <end position="30"/>
    </location>
</feature>
<dbReference type="VEuPathDB" id="FungiDB:CH63R_10078"/>
<dbReference type="OrthoDB" id="6730379at2759"/>
<dbReference type="Pfam" id="PF07690">
    <property type="entry name" value="MFS_1"/>
    <property type="match status" value="1"/>
</dbReference>
<dbReference type="KEGG" id="chig:CH63R_10078"/>
<evidence type="ECO:0000313" key="8">
    <source>
        <dbReference type="EMBL" id="OBR05958.1"/>
    </source>
</evidence>
<dbReference type="GeneID" id="28869159"/>
<reference evidence="9" key="1">
    <citation type="journal article" date="2017" name="BMC Genomics">
        <title>Gapless genome assembly of Colletotrichum higginsianum reveals chromosome structure and association of transposable elements with secondary metabolite gene clusters.</title>
        <authorList>
            <person name="Dallery J.-F."/>
            <person name="Lapalu N."/>
            <person name="Zampounis A."/>
            <person name="Pigne S."/>
            <person name="Luyten I."/>
            <person name="Amselem J."/>
            <person name="Wittenberg A.H.J."/>
            <person name="Zhou S."/>
            <person name="de Queiroz M.V."/>
            <person name="Robin G.P."/>
            <person name="Auger A."/>
            <person name="Hainaut M."/>
            <person name="Henrissat B."/>
            <person name="Kim K.-T."/>
            <person name="Lee Y.-H."/>
            <person name="Lespinet O."/>
            <person name="Schwartz D.C."/>
            <person name="Thon M.R."/>
            <person name="O'Connell R.J."/>
        </authorList>
    </citation>
    <scope>NUCLEOTIDE SEQUENCE [LARGE SCALE GENOMIC DNA]</scope>
    <source>
        <strain evidence="9">IMI 349063</strain>
    </source>
</reference>
<dbReference type="SUPFAM" id="SSF103473">
    <property type="entry name" value="MFS general substrate transporter"/>
    <property type="match status" value="1"/>
</dbReference>
<feature type="transmembrane region" description="Helical" evidence="7">
    <location>
        <begin position="410"/>
        <end position="433"/>
    </location>
</feature>
<dbReference type="PANTHER" id="PTHR43791:SF103">
    <property type="entry name" value="MAJOR FACILITATOR SUPERFAMILY (MFS) PROFILE DOMAIN-CONTAINING PROTEIN-RELATED"/>
    <property type="match status" value="1"/>
</dbReference>
<dbReference type="EMBL" id="LTAN01000007">
    <property type="protein sequence ID" value="OBR05958.1"/>
    <property type="molecule type" value="Genomic_DNA"/>
</dbReference>
<sequence>MAEKPVDDVQATSDCKENAVGGFKDNEPGQPDFDAAEERAVVKKLDRVILPIMAVVYFFQCKVASAHLWGPMLLFFPCENDKLISHDHHGSDLDKQSINYAAVFGLSEDLRLTGSQFSWCVSLFYFGQLCSEYPAAYLMSRLPIVRFVGVTIVLWGAVEMCLGASQNFASLGAIRFLLGFTEGAVSPSFMIITSNWYKRNEHPVRVATWVSMFGVSQIVGALLMYGIGSGVHTIATWRVLFMVCGGCTIAAGILFIFGMPGDTKSAWFLNERERHVATQRLALDRATRDRAHFDMAQAREALRDPRTALYALMALFITLPTPIVKASRPSQHIPRALRFSSLVINGFGYSKFETMLVGLPSGAVAFILVWVGALGPRFLPNTRCFFGMFLAAVPLLGSLLLVVLPANLKWGIVASTWLAGSTAPPLGQVVGLMASNIKGNTKKSVVSAIFFIFYCIGCIVGPQLWQKQDAPRYTKGCITSIVSFCCLIVAFFVHYFTSKVSNSKRDKLATQSGTNYDEGMDSDSDLTERQDKGFRYTH</sequence>
<feature type="transmembrane region" description="Helical" evidence="7">
    <location>
        <begin position="358"/>
        <end position="378"/>
    </location>
</feature>
<keyword evidence="9" id="KW-1185">Reference proteome</keyword>
<feature type="transmembrane region" description="Helical" evidence="7">
    <location>
        <begin position="445"/>
        <end position="465"/>
    </location>
</feature>
<dbReference type="RefSeq" id="XP_018154476.1">
    <property type="nucleotide sequence ID" value="XM_018305052.1"/>
</dbReference>
<evidence type="ECO:0000256" key="4">
    <source>
        <dbReference type="ARBA" id="ARBA00022989"/>
    </source>
</evidence>
<evidence type="ECO:0000256" key="2">
    <source>
        <dbReference type="ARBA" id="ARBA00022448"/>
    </source>
</evidence>
<accession>A0A1B7Y1S3</accession>
<evidence type="ECO:0000256" key="3">
    <source>
        <dbReference type="ARBA" id="ARBA00022692"/>
    </source>
</evidence>
<keyword evidence="4 7" id="KW-1133">Transmembrane helix</keyword>
<gene>
    <name evidence="8" type="ORF">CH63R_10078</name>
</gene>
<feature type="transmembrane region" description="Helical" evidence="7">
    <location>
        <begin position="176"/>
        <end position="197"/>
    </location>
</feature>
<evidence type="ECO:0000256" key="7">
    <source>
        <dbReference type="SAM" id="Phobius"/>
    </source>
</evidence>
<dbReference type="PANTHER" id="PTHR43791">
    <property type="entry name" value="PERMEASE-RELATED"/>
    <property type="match status" value="1"/>
</dbReference>
<comment type="subcellular location">
    <subcellularLocation>
        <location evidence="1">Membrane</location>
        <topology evidence="1">Multi-pass membrane protein</topology>
    </subcellularLocation>
</comment>
<proteinExistence type="predicted"/>
<dbReference type="AlphaFoldDB" id="A0A1B7Y1S3"/>
<protein>
    <submittedName>
        <fullName evidence="8">Pantothenate transporter</fullName>
    </submittedName>
</protein>
<organism evidence="8 9">
    <name type="scientific">Colletotrichum higginsianum (strain IMI 349063)</name>
    <name type="common">Crucifer anthracnose fungus</name>
    <dbReference type="NCBI Taxonomy" id="759273"/>
    <lineage>
        <taxon>Eukaryota</taxon>
        <taxon>Fungi</taxon>
        <taxon>Dikarya</taxon>
        <taxon>Ascomycota</taxon>
        <taxon>Pezizomycotina</taxon>
        <taxon>Sordariomycetes</taxon>
        <taxon>Hypocreomycetidae</taxon>
        <taxon>Glomerellales</taxon>
        <taxon>Glomerellaceae</taxon>
        <taxon>Colletotrichum</taxon>
        <taxon>Colletotrichum destructivum species complex</taxon>
    </lineage>
</organism>
<feature type="transmembrane region" description="Helical" evidence="7">
    <location>
        <begin position="239"/>
        <end position="259"/>
    </location>
</feature>
<evidence type="ECO:0000256" key="5">
    <source>
        <dbReference type="ARBA" id="ARBA00023136"/>
    </source>
</evidence>
<name>A0A1B7Y1S3_COLHI</name>
<dbReference type="InterPro" id="IPR036259">
    <property type="entry name" value="MFS_trans_sf"/>
</dbReference>
<keyword evidence="5 7" id="KW-0472">Membrane</keyword>
<comment type="caution">
    <text evidence="8">The sequence shown here is derived from an EMBL/GenBank/DDBJ whole genome shotgun (WGS) entry which is preliminary data.</text>
</comment>
<keyword evidence="2" id="KW-0813">Transport</keyword>
<dbReference type="Gene3D" id="1.20.1250.20">
    <property type="entry name" value="MFS general substrate transporter like domains"/>
    <property type="match status" value="1"/>
</dbReference>
<keyword evidence="3 7" id="KW-0812">Transmembrane</keyword>
<feature type="transmembrane region" description="Helical" evidence="7">
    <location>
        <begin position="48"/>
        <end position="69"/>
    </location>
</feature>
<feature type="region of interest" description="Disordered" evidence="6">
    <location>
        <begin position="511"/>
        <end position="538"/>
    </location>
</feature>
<feature type="transmembrane region" description="Helical" evidence="7">
    <location>
        <begin position="144"/>
        <end position="164"/>
    </location>
</feature>
<dbReference type="InterPro" id="IPR011701">
    <property type="entry name" value="MFS"/>
</dbReference>
<dbReference type="GO" id="GO:0016020">
    <property type="term" value="C:membrane"/>
    <property type="evidence" value="ECO:0007669"/>
    <property type="project" value="UniProtKB-SubCell"/>
</dbReference>
<feature type="transmembrane region" description="Helical" evidence="7">
    <location>
        <begin position="477"/>
        <end position="497"/>
    </location>
</feature>
<evidence type="ECO:0000313" key="9">
    <source>
        <dbReference type="Proteomes" id="UP000092177"/>
    </source>
</evidence>
<feature type="transmembrane region" description="Helical" evidence="7">
    <location>
        <begin position="209"/>
        <end position="227"/>
    </location>
</feature>
<feature type="compositionally biased region" description="Basic and acidic residues" evidence="6">
    <location>
        <begin position="526"/>
        <end position="538"/>
    </location>
</feature>
<dbReference type="Proteomes" id="UP000092177">
    <property type="component" value="Unassembled WGS sequence"/>
</dbReference>